<dbReference type="HOGENOM" id="CLU_095043_0_0_1"/>
<evidence type="ECO:0000256" key="1">
    <source>
        <dbReference type="SAM" id="MobiDB-lite"/>
    </source>
</evidence>
<evidence type="ECO:0000313" key="2">
    <source>
        <dbReference type="EMBL" id="EPQ58430.1"/>
    </source>
</evidence>
<feature type="region of interest" description="Disordered" evidence="1">
    <location>
        <begin position="1"/>
        <end position="34"/>
    </location>
</feature>
<reference evidence="2 3" key="1">
    <citation type="journal article" date="2012" name="Science">
        <title>The Paleozoic origin of enzymatic lignin decomposition reconstructed from 31 fungal genomes.</title>
        <authorList>
            <person name="Floudas D."/>
            <person name="Binder M."/>
            <person name="Riley R."/>
            <person name="Barry K."/>
            <person name="Blanchette R.A."/>
            <person name="Henrissat B."/>
            <person name="Martinez A.T."/>
            <person name="Otillar R."/>
            <person name="Spatafora J.W."/>
            <person name="Yadav J.S."/>
            <person name="Aerts A."/>
            <person name="Benoit I."/>
            <person name="Boyd A."/>
            <person name="Carlson A."/>
            <person name="Copeland A."/>
            <person name="Coutinho P.M."/>
            <person name="de Vries R.P."/>
            <person name="Ferreira P."/>
            <person name="Findley K."/>
            <person name="Foster B."/>
            <person name="Gaskell J."/>
            <person name="Glotzer D."/>
            <person name="Gorecki P."/>
            <person name="Heitman J."/>
            <person name="Hesse C."/>
            <person name="Hori C."/>
            <person name="Igarashi K."/>
            <person name="Jurgens J.A."/>
            <person name="Kallen N."/>
            <person name="Kersten P."/>
            <person name="Kohler A."/>
            <person name="Kuees U."/>
            <person name="Kumar T.K.A."/>
            <person name="Kuo A."/>
            <person name="LaButti K."/>
            <person name="Larrondo L.F."/>
            <person name="Lindquist E."/>
            <person name="Ling A."/>
            <person name="Lombard V."/>
            <person name="Lucas S."/>
            <person name="Lundell T."/>
            <person name="Martin R."/>
            <person name="McLaughlin D.J."/>
            <person name="Morgenstern I."/>
            <person name="Morin E."/>
            <person name="Murat C."/>
            <person name="Nagy L.G."/>
            <person name="Nolan M."/>
            <person name="Ohm R.A."/>
            <person name="Patyshakuliyeva A."/>
            <person name="Rokas A."/>
            <person name="Ruiz-Duenas F.J."/>
            <person name="Sabat G."/>
            <person name="Salamov A."/>
            <person name="Samejima M."/>
            <person name="Schmutz J."/>
            <person name="Slot J.C."/>
            <person name="St John F."/>
            <person name="Stenlid J."/>
            <person name="Sun H."/>
            <person name="Sun S."/>
            <person name="Syed K."/>
            <person name="Tsang A."/>
            <person name="Wiebenga A."/>
            <person name="Young D."/>
            <person name="Pisabarro A."/>
            <person name="Eastwood D.C."/>
            <person name="Martin F."/>
            <person name="Cullen D."/>
            <person name="Grigoriev I.V."/>
            <person name="Hibbett D.S."/>
        </authorList>
    </citation>
    <scope>NUCLEOTIDE SEQUENCE [LARGE SCALE GENOMIC DNA]</scope>
    <source>
        <strain evidence="2 3">ATCC 11539</strain>
    </source>
</reference>
<name>S7RUM0_GLOTA</name>
<organism evidence="2 3">
    <name type="scientific">Gloeophyllum trabeum (strain ATCC 11539 / FP-39264 / Madison 617)</name>
    <name type="common">Brown rot fungus</name>
    <dbReference type="NCBI Taxonomy" id="670483"/>
    <lineage>
        <taxon>Eukaryota</taxon>
        <taxon>Fungi</taxon>
        <taxon>Dikarya</taxon>
        <taxon>Basidiomycota</taxon>
        <taxon>Agaricomycotina</taxon>
        <taxon>Agaricomycetes</taxon>
        <taxon>Gloeophyllales</taxon>
        <taxon>Gloeophyllaceae</taxon>
        <taxon>Gloeophyllum</taxon>
    </lineage>
</organism>
<dbReference type="RefSeq" id="XP_007862842.1">
    <property type="nucleotide sequence ID" value="XM_007864651.1"/>
</dbReference>
<accession>S7RUM0</accession>
<dbReference type="AlphaFoldDB" id="S7RUM0"/>
<proteinExistence type="predicted"/>
<dbReference type="OMA" id="WIKPNIR"/>
<gene>
    <name evidence="2" type="ORF">GLOTRDRAFT_35646</name>
</gene>
<dbReference type="KEGG" id="gtr:GLOTRDRAFT_35646"/>
<sequence length="207" mass="23184">MGAASSKAARKLPKERPTWAGARAPAPSDPLQPQPRDLILNVRVLEITRDAIDPQFMANLSRLGAVRVDHHMQTVRTVSGLNPTLRYFRRDNRQADSINRGFQSRQQSDAQAASSQPVRNRLLAPALSALLEERKHVTSRQDLEKLATQYAVDVDKLDRLARYVNSPSIDETTRTRVLENDEERITVKVSTMFLSLGHAHISTGNLD</sequence>
<evidence type="ECO:0000313" key="3">
    <source>
        <dbReference type="Proteomes" id="UP000030669"/>
    </source>
</evidence>
<dbReference type="OrthoDB" id="4085451at2759"/>
<dbReference type="Proteomes" id="UP000030669">
    <property type="component" value="Unassembled WGS sequence"/>
</dbReference>
<keyword evidence="3" id="KW-1185">Reference proteome</keyword>
<dbReference type="GeneID" id="19305641"/>
<dbReference type="EMBL" id="KB469298">
    <property type="protein sequence ID" value="EPQ58430.1"/>
    <property type="molecule type" value="Genomic_DNA"/>
</dbReference>
<protein>
    <submittedName>
        <fullName evidence="2">Uncharacterized protein</fullName>
    </submittedName>
</protein>
<dbReference type="eggNOG" id="ENOG502SAY0">
    <property type="taxonomic scope" value="Eukaryota"/>
</dbReference>